<feature type="transmembrane region" description="Helical" evidence="1">
    <location>
        <begin position="187"/>
        <end position="209"/>
    </location>
</feature>
<dbReference type="EMBL" id="LSRX01000032">
    <property type="protein sequence ID" value="OLQ13158.1"/>
    <property type="molecule type" value="Genomic_DNA"/>
</dbReference>
<comment type="caution">
    <text evidence="3">The sequence shown here is derived from an EMBL/GenBank/DDBJ whole genome shotgun (WGS) entry which is preliminary data.</text>
</comment>
<dbReference type="Proteomes" id="UP000186817">
    <property type="component" value="Unassembled WGS sequence"/>
</dbReference>
<feature type="transmembrane region" description="Helical" evidence="1">
    <location>
        <begin position="246"/>
        <end position="267"/>
    </location>
</feature>
<sequence>MWRRSLLAGALAVVSVGDETSIGSLDFLDCAGEGFDPAWASFKAALPFPLSPSTPLSERAVSEARVRESNAWCFKTLCTTTPAFTSWVKRAALVPDAAVCMGAMVRKRLAFLILAFTMTQTKQVLPSHGNRVGGCTGFTFWRSPRLPPSPSSALHRRPETQTRTSTAVTSGISERWIWPVPDGFEGALAALAGCFFFAYSAWLSFLGILSSALHRRPETQTRTSTAVTSGISERWIWPVPDGFEGALAALAGCFFFAYSAWLSFLGFCAGFPAAALWTFAIGYAIGLLCGIFLYKFDSGIQVASGAGVLLGVVAAKFVYAFFILGHTLPWMF</sequence>
<dbReference type="AlphaFoldDB" id="A0A1Q9F0E5"/>
<feature type="chain" id="PRO_5012277137" description="Transmembrane protein" evidence="2">
    <location>
        <begin position="18"/>
        <end position="332"/>
    </location>
</feature>
<name>A0A1Q9F0E5_SYMMI</name>
<protein>
    <recommendedName>
        <fullName evidence="5">Transmembrane protein</fullName>
    </recommendedName>
</protein>
<dbReference type="OrthoDB" id="435721at2759"/>
<keyword evidence="1" id="KW-0812">Transmembrane</keyword>
<evidence type="ECO:0000256" key="1">
    <source>
        <dbReference type="SAM" id="Phobius"/>
    </source>
</evidence>
<feature type="signal peptide" evidence="2">
    <location>
        <begin position="1"/>
        <end position="17"/>
    </location>
</feature>
<organism evidence="3 4">
    <name type="scientific">Symbiodinium microadriaticum</name>
    <name type="common">Dinoflagellate</name>
    <name type="synonym">Zooxanthella microadriatica</name>
    <dbReference type="NCBI Taxonomy" id="2951"/>
    <lineage>
        <taxon>Eukaryota</taxon>
        <taxon>Sar</taxon>
        <taxon>Alveolata</taxon>
        <taxon>Dinophyceae</taxon>
        <taxon>Suessiales</taxon>
        <taxon>Symbiodiniaceae</taxon>
        <taxon>Symbiodinium</taxon>
    </lineage>
</organism>
<keyword evidence="1" id="KW-1133">Transmembrane helix</keyword>
<keyword evidence="4" id="KW-1185">Reference proteome</keyword>
<evidence type="ECO:0000313" key="4">
    <source>
        <dbReference type="Proteomes" id="UP000186817"/>
    </source>
</evidence>
<evidence type="ECO:0008006" key="5">
    <source>
        <dbReference type="Google" id="ProtNLM"/>
    </source>
</evidence>
<accession>A0A1Q9F0E5</accession>
<keyword evidence="2" id="KW-0732">Signal</keyword>
<feature type="transmembrane region" description="Helical" evidence="1">
    <location>
        <begin position="273"/>
        <end position="294"/>
    </location>
</feature>
<evidence type="ECO:0000313" key="3">
    <source>
        <dbReference type="EMBL" id="OLQ13158.1"/>
    </source>
</evidence>
<gene>
    <name evidence="3" type="ORF">AK812_SmicGene2870</name>
</gene>
<proteinExistence type="predicted"/>
<evidence type="ECO:0000256" key="2">
    <source>
        <dbReference type="SAM" id="SignalP"/>
    </source>
</evidence>
<keyword evidence="1" id="KW-0472">Membrane</keyword>
<feature type="transmembrane region" description="Helical" evidence="1">
    <location>
        <begin position="306"/>
        <end position="328"/>
    </location>
</feature>
<reference evidence="3 4" key="1">
    <citation type="submission" date="2016-02" db="EMBL/GenBank/DDBJ databases">
        <title>Genome analysis of coral dinoflagellate symbionts highlights evolutionary adaptations to a symbiotic lifestyle.</title>
        <authorList>
            <person name="Aranda M."/>
            <person name="Li Y."/>
            <person name="Liew Y.J."/>
            <person name="Baumgarten S."/>
            <person name="Simakov O."/>
            <person name="Wilson M."/>
            <person name="Piel J."/>
            <person name="Ashoor H."/>
            <person name="Bougouffa S."/>
            <person name="Bajic V.B."/>
            <person name="Ryu T."/>
            <person name="Ravasi T."/>
            <person name="Bayer T."/>
            <person name="Micklem G."/>
            <person name="Kim H."/>
            <person name="Bhak J."/>
            <person name="Lajeunesse T.C."/>
            <person name="Voolstra C.R."/>
        </authorList>
    </citation>
    <scope>NUCLEOTIDE SEQUENCE [LARGE SCALE GENOMIC DNA]</scope>
    <source>
        <strain evidence="3 4">CCMP2467</strain>
    </source>
</reference>